<organism evidence="9 10">
    <name type="scientific">Pseudomonas fulva</name>
    <dbReference type="NCBI Taxonomy" id="47880"/>
    <lineage>
        <taxon>Bacteria</taxon>
        <taxon>Pseudomonadati</taxon>
        <taxon>Pseudomonadota</taxon>
        <taxon>Gammaproteobacteria</taxon>
        <taxon>Pseudomonadales</taxon>
        <taxon>Pseudomonadaceae</taxon>
        <taxon>Pseudomonas</taxon>
    </lineage>
</organism>
<keyword evidence="3" id="KW-0479">Metal-binding</keyword>
<sequence length="217" mass="23401">MKIATFDVDAQKGFTSLCPDELPVAGGHEIAAPLNDMARRGTLRLGSKDAHARNAIWVVARHEQMLQPLSHANADLTWVSHCVPGTPGFELLDELPAPIDYDFFVWKGVEPDLHPYGACFHDLAGKRSTGVIEYLKVAGVKAVVVGGLALDFCVQNTALQLRGAGFQVLLYLPACRAISEAGATQAIDQMRAQGIIICADSGALDNELARLEENDHE</sequence>
<dbReference type="GO" id="GO:0008936">
    <property type="term" value="F:nicotinamidase activity"/>
    <property type="evidence" value="ECO:0007669"/>
    <property type="project" value="UniProtKB-EC"/>
</dbReference>
<evidence type="ECO:0000256" key="6">
    <source>
        <dbReference type="ARBA" id="ARBA00039017"/>
    </source>
</evidence>
<dbReference type="EMBL" id="JXQW01000118">
    <property type="protein sequence ID" value="KIP88630.1"/>
    <property type="molecule type" value="Genomic_DNA"/>
</dbReference>
<name>A0A0D0JUG0_9PSED</name>
<dbReference type="OrthoDB" id="9791276at2"/>
<comment type="pathway">
    <text evidence="5">Cofactor biosynthesis; nicotinate biosynthesis; nicotinate from nicotinamide: step 1/1.</text>
</comment>
<dbReference type="PANTHER" id="PTHR11080:SF2">
    <property type="entry name" value="LD05707P"/>
    <property type="match status" value="1"/>
</dbReference>
<accession>A0A0D0JUG0</accession>
<evidence type="ECO:0000313" key="10">
    <source>
        <dbReference type="Proteomes" id="UP000032068"/>
    </source>
</evidence>
<dbReference type="InterPro" id="IPR052347">
    <property type="entry name" value="Isochorismatase_Nicotinamidase"/>
</dbReference>
<dbReference type="Proteomes" id="UP000032068">
    <property type="component" value="Unassembled WGS sequence"/>
</dbReference>
<keyword evidence="2" id="KW-0662">Pyridine nucleotide biosynthesis</keyword>
<proteinExistence type="inferred from homology"/>
<evidence type="ECO:0000256" key="2">
    <source>
        <dbReference type="ARBA" id="ARBA00022642"/>
    </source>
</evidence>
<dbReference type="AlphaFoldDB" id="A0A0D0JUG0"/>
<protein>
    <recommendedName>
        <fullName evidence="6">nicotinamidase</fullName>
        <ecNumber evidence="6">3.5.1.19</ecNumber>
    </recommendedName>
    <alternativeName>
        <fullName evidence="7">Nicotinamide deamidase</fullName>
    </alternativeName>
</protein>
<evidence type="ECO:0000256" key="4">
    <source>
        <dbReference type="ARBA" id="ARBA00022801"/>
    </source>
</evidence>
<evidence type="ECO:0000256" key="5">
    <source>
        <dbReference type="ARBA" id="ARBA00037900"/>
    </source>
</evidence>
<comment type="similarity">
    <text evidence="1">Belongs to the isochorismatase family.</text>
</comment>
<reference evidence="9 10" key="1">
    <citation type="submission" date="2014-12" db="EMBL/GenBank/DDBJ databases">
        <title>16Stimator: statistical estimation of ribosomal gene copy numbers from draft genome assemblies.</title>
        <authorList>
            <person name="Perisin M.A."/>
            <person name="Vetter M."/>
            <person name="Gilbert J.A."/>
            <person name="Bergelson J."/>
        </authorList>
    </citation>
    <scope>NUCLEOTIDE SEQUENCE [LARGE SCALE GENOMIC DNA]</scope>
    <source>
        <strain evidence="9 10">MEJ086</strain>
    </source>
</reference>
<dbReference type="EC" id="3.5.1.19" evidence="6"/>
<feature type="domain" description="Isochorismatase-like" evidence="8">
    <location>
        <begin position="52"/>
        <end position="197"/>
    </location>
</feature>
<keyword evidence="4" id="KW-0378">Hydrolase</keyword>
<dbReference type="InterPro" id="IPR036380">
    <property type="entry name" value="Isochorismatase-like_sf"/>
</dbReference>
<dbReference type="Gene3D" id="3.40.50.850">
    <property type="entry name" value="Isochorismatase-like"/>
    <property type="match status" value="1"/>
</dbReference>
<evidence type="ECO:0000256" key="1">
    <source>
        <dbReference type="ARBA" id="ARBA00006336"/>
    </source>
</evidence>
<dbReference type="InterPro" id="IPR000868">
    <property type="entry name" value="Isochorismatase-like_dom"/>
</dbReference>
<gene>
    <name evidence="9" type="ORF">RU08_24685</name>
</gene>
<comment type="caution">
    <text evidence="9">The sequence shown here is derived from an EMBL/GenBank/DDBJ whole genome shotgun (WGS) entry which is preliminary data.</text>
</comment>
<dbReference type="GO" id="GO:0046872">
    <property type="term" value="F:metal ion binding"/>
    <property type="evidence" value="ECO:0007669"/>
    <property type="project" value="UniProtKB-KW"/>
</dbReference>
<evidence type="ECO:0000256" key="3">
    <source>
        <dbReference type="ARBA" id="ARBA00022723"/>
    </source>
</evidence>
<evidence type="ECO:0000256" key="7">
    <source>
        <dbReference type="ARBA" id="ARBA00043224"/>
    </source>
</evidence>
<evidence type="ECO:0000313" key="9">
    <source>
        <dbReference type="EMBL" id="KIP88630.1"/>
    </source>
</evidence>
<dbReference type="GO" id="GO:0019363">
    <property type="term" value="P:pyridine nucleotide biosynthetic process"/>
    <property type="evidence" value="ECO:0007669"/>
    <property type="project" value="UniProtKB-KW"/>
</dbReference>
<dbReference type="SUPFAM" id="SSF52499">
    <property type="entry name" value="Isochorismatase-like hydrolases"/>
    <property type="match status" value="1"/>
</dbReference>
<dbReference type="Pfam" id="PF00857">
    <property type="entry name" value="Isochorismatase"/>
    <property type="match status" value="1"/>
</dbReference>
<dbReference type="RefSeq" id="WP_042556538.1">
    <property type="nucleotide sequence ID" value="NZ_JXQW01000118.1"/>
</dbReference>
<dbReference type="PANTHER" id="PTHR11080">
    <property type="entry name" value="PYRAZINAMIDASE/NICOTINAMIDASE"/>
    <property type="match status" value="1"/>
</dbReference>
<evidence type="ECO:0000259" key="8">
    <source>
        <dbReference type="Pfam" id="PF00857"/>
    </source>
</evidence>